<dbReference type="Pfam" id="PF00685">
    <property type="entry name" value="Sulfotransfer_1"/>
    <property type="match status" value="1"/>
</dbReference>
<keyword evidence="2" id="KW-0325">Glycoprotein</keyword>
<organism evidence="4 5">
    <name type="scientific">Lentibacillus halodurans</name>
    <dbReference type="NCBI Taxonomy" id="237679"/>
    <lineage>
        <taxon>Bacteria</taxon>
        <taxon>Bacillati</taxon>
        <taxon>Bacillota</taxon>
        <taxon>Bacilli</taxon>
        <taxon>Bacillales</taxon>
        <taxon>Bacillaceae</taxon>
        <taxon>Lentibacillus</taxon>
    </lineage>
</organism>
<dbReference type="OrthoDB" id="9797480at2"/>
<evidence type="ECO:0000313" key="5">
    <source>
        <dbReference type="Proteomes" id="UP000198642"/>
    </source>
</evidence>
<dbReference type="SUPFAM" id="SSF52540">
    <property type="entry name" value="P-loop containing nucleoside triphosphate hydrolases"/>
    <property type="match status" value="1"/>
</dbReference>
<dbReference type="PANTHER" id="PTHR10605">
    <property type="entry name" value="HEPARAN SULFATE SULFOTRANSFERASE"/>
    <property type="match status" value="1"/>
</dbReference>
<dbReference type="GO" id="GO:0008146">
    <property type="term" value="F:sulfotransferase activity"/>
    <property type="evidence" value="ECO:0007669"/>
    <property type="project" value="InterPro"/>
</dbReference>
<dbReference type="Proteomes" id="UP000198642">
    <property type="component" value="Unassembled WGS sequence"/>
</dbReference>
<dbReference type="STRING" id="237679.SAMN04488072_105112"/>
<reference evidence="4 5" key="1">
    <citation type="submission" date="2016-10" db="EMBL/GenBank/DDBJ databases">
        <authorList>
            <person name="de Groot N.N."/>
        </authorList>
    </citation>
    <scope>NUCLEOTIDE SEQUENCE [LARGE SCALE GENOMIC DNA]</scope>
    <source>
        <strain evidence="4 5">CGMCC 1.3702</strain>
    </source>
</reference>
<evidence type="ECO:0000259" key="3">
    <source>
        <dbReference type="Pfam" id="PF00685"/>
    </source>
</evidence>
<evidence type="ECO:0000256" key="1">
    <source>
        <dbReference type="ARBA" id="ARBA00022679"/>
    </source>
</evidence>
<accession>A0A1I0XM10</accession>
<feature type="domain" description="Sulfotransferase" evidence="3">
    <location>
        <begin position="9"/>
        <end position="177"/>
    </location>
</feature>
<dbReference type="InterPro" id="IPR027417">
    <property type="entry name" value="P-loop_NTPase"/>
</dbReference>
<gene>
    <name evidence="4" type="ORF">SAMN04488072_105112</name>
</gene>
<keyword evidence="5" id="KW-1185">Reference proteome</keyword>
<evidence type="ECO:0000256" key="2">
    <source>
        <dbReference type="ARBA" id="ARBA00023180"/>
    </source>
</evidence>
<keyword evidence="1 4" id="KW-0808">Transferase</keyword>
<dbReference type="InterPro" id="IPR000863">
    <property type="entry name" value="Sulfotransferase_dom"/>
</dbReference>
<dbReference type="EMBL" id="FOJW01000005">
    <property type="protein sequence ID" value="SFB01013.1"/>
    <property type="molecule type" value="Genomic_DNA"/>
</dbReference>
<sequence length="273" mass="32663">MVLPNFLGLGAQRAGSTWLYNHLINHPDIYMPCKRKEIHFFDRYYEKGVNWYEGFFYDGYKNIGEITPNYLYEPEIPLKIYNLIPECKFIVILRNPVDRAFSQYLLAVRDKNEKRDFKMFLNNRSDVFKRGLYFEQLERYFSYFDKEQFLILIFEEVMDDPDEALGRIGEFLKIDGREFDTSQVGERVNESYNVKFSKPYSIAKKLGSKLRDNDMDLVVNIAKNLNIKKLFGKENSKMTLSVKEKKELYYHYKVDIEKLELLLDKNLALWKME</sequence>
<evidence type="ECO:0000313" key="4">
    <source>
        <dbReference type="EMBL" id="SFB01013.1"/>
    </source>
</evidence>
<protein>
    <submittedName>
        <fullName evidence="4">Sulfotransferase domain-containing protein</fullName>
    </submittedName>
</protein>
<dbReference type="Gene3D" id="3.40.50.300">
    <property type="entry name" value="P-loop containing nucleotide triphosphate hydrolases"/>
    <property type="match status" value="1"/>
</dbReference>
<dbReference type="PANTHER" id="PTHR10605:SF56">
    <property type="entry name" value="BIFUNCTIONAL HEPARAN SULFATE N-DEACETYLASE_N-SULFOTRANSFERASE"/>
    <property type="match status" value="1"/>
</dbReference>
<proteinExistence type="predicted"/>
<dbReference type="InterPro" id="IPR037359">
    <property type="entry name" value="NST/OST"/>
</dbReference>
<dbReference type="AlphaFoldDB" id="A0A1I0XM10"/>
<name>A0A1I0XM10_9BACI</name>
<dbReference type="RefSeq" id="WP_090236045.1">
    <property type="nucleotide sequence ID" value="NZ_FOJW01000005.1"/>
</dbReference>